<dbReference type="PANTHER" id="PTHR10146">
    <property type="entry name" value="PROLINE SYNTHETASE CO-TRANSCRIBED BACTERIAL HOMOLOG PROTEIN"/>
    <property type="match status" value="1"/>
</dbReference>
<keyword evidence="1 2" id="KW-0663">Pyridoxal phosphate</keyword>
<gene>
    <name evidence="6" type="ORF">BN1079_02083</name>
</gene>
<name>A0A078LQI2_9PSED</name>
<feature type="domain" description="Alanine racemase N-terminal" evidence="5">
    <location>
        <begin position="9"/>
        <end position="223"/>
    </location>
</feature>
<dbReference type="HOGENOM" id="CLU_059988_0_1_6"/>
<dbReference type="CDD" id="cd06824">
    <property type="entry name" value="PLPDE_III_Yggs_like"/>
    <property type="match status" value="1"/>
</dbReference>
<comment type="cofactor">
    <cofactor evidence="3">
        <name>pyridoxal 5'-phosphate</name>
        <dbReference type="ChEBI" id="CHEBI:597326"/>
    </cofactor>
</comment>
<dbReference type="PROSITE" id="PS01211">
    <property type="entry name" value="UPF0001"/>
    <property type="match status" value="1"/>
</dbReference>
<evidence type="ECO:0000313" key="6">
    <source>
        <dbReference type="EMBL" id="CDZ94758.1"/>
    </source>
</evidence>
<dbReference type="eggNOG" id="COG0325">
    <property type="taxonomic scope" value="Bacteria"/>
</dbReference>
<keyword evidence="7" id="KW-1185">Reference proteome</keyword>
<dbReference type="Gene3D" id="3.20.20.10">
    <property type="entry name" value="Alanine racemase"/>
    <property type="match status" value="1"/>
</dbReference>
<evidence type="ECO:0000313" key="7">
    <source>
        <dbReference type="Proteomes" id="UP000053902"/>
    </source>
</evidence>
<dbReference type="HAMAP" id="MF_02087">
    <property type="entry name" value="PLP_homeostasis"/>
    <property type="match status" value="1"/>
</dbReference>
<dbReference type="Proteomes" id="UP000053902">
    <property type="component" value="Unassembled WGS sequence"/>
</dbReference>
<dbReference type="STRING" id="1499686.BN1079_02083"/>
<dbReference type="OrthoDB" id="9804072at2"/>
<evidence type="ECO:0000256" key="2">
    <source>
        <dbReference type="HAMAP-Rule" id="MF_02087"/>
    </source>
</evidence>
<dbReference type="InterPro" id="IPR029066">
    <property type="entry name" value="PLP-binding_barrel"/>
</dbReference>
<dbReference type="InterPro" id="IPR011078">
    <property type="entry name" value="PyrdxlP_homeostasis"/>
</dbReference>
<protein>
    <recommendedName>
        <fullName evidence="2">Pyridoxal phosphate homeostasis protein</fullName>
        <shortName evidence="2">PLP homeostasis protein</shortName>
    </recommendedName>
</protein>
<dbReference type="PIRSF" id="PIRSF004848">
    <property type="entry name" value="YBL036c_PLPDEIII"/>
    <property type="match status" value="1"/>
</dbReference>
<evidence type="ECO:0000259" key="5">
    <source>
        <dbReference type="Pfam" id="PF01168"/>
    </source>
</evidence>
<dbReference type="NCBIfam" id="TIGR00044">
    <property type="entry name" value="YggS family pyridoxal phosphate-dependent enzyme"/>
    <property type="match status" value="1"/>
</dbReference>
<proteinExistence type="inferred from homology"/>
<accession>A0A078LQI2</accession>
<dbReference type="RefSeq" id="WP_037024108.1">
    <property type="nucleotide sequence ID" value="NZ_CCSF01000001.1"/>
</dbReference>
<organism evidence="6 7">
    <name type="scientific">Pseudomonas saudiphocaensis</name>
    <dbReference type="NCBI Taxonomy" id="1499686"/>
    <lineage>
        <taxon>Bacteria</taxon>
        <taxon>Pseudomonadati</taxon>
        <taxon>Pseudomonadota</taxon>
        <taxon>Gammaproteobacteria</taxon>
        <taxon>Pseudomonadales</taxon>
        <taxon>Pseudomonadaceae</taxon>
        <taxon>Pseudomonas</taxon>
    </lineage>
</organism>
<comment type="similarity">
    <text evidence="2 4">Belongs to the pyridoxal phosphate-binding protein YggS/PROSC family.</text>
</comment>
<dbReference type="InterPro" id="IPR001608">
    <property type="entry name" value="Ala_racemase_N"/>
</dbReference>
<dbReference type="FunFam" id="3.20.20.10:FF:000004">
    <property type="entry name" value="Pyridoxal phosphate homeostasis protein"/>
    <property type="match status" value="1"/>
</dbReference>
<dbReference type="Pfam" id="PF01168">
    <property type="entry name" value="Ala_racemase_N"/>
    <property type="match status" value="1"/>
</dbReference>
<feature type="modified residue" description="N6-(pyridoxal phosphate)lysine" evidence="2 3">
    <location>
        <position position="36"/>
    </location>
</feature>
<reference evidence="6 7" key="1">
    <citation type="submission" date="2014-07" db="EMBL/GenBank/DDBJ databases">
        <authorList>
            <person name="Urmite Genomes Urmite Genomes"/>
        </authorList>
    </citation>
    <scope>NUCLEOTIDE SEQUENCE [LARGE SCALE GENOMIC DNA]</scope>
    <source>
        <strain evidence="6 7">20_BN</strain>
    </source>
</reference>
<evidence type="ECO:0000256" key="3">
    <source>
        <dbReference type="PIRSR" id="PIRSR004848-1"/>
    </source>
</evidence>
<dbReference type="GO" id="GO:0030170">
    <property type="term" value="F:pyridoxal phosphate binding"/>
    <property type="evidence" value="ECO:0007669"/>
    <property type="project" value="UniProtKB-UniRule"/>
</dbReference>
<dbReference type="EMBL" id="CCSF01000001">
    <property type="protein sequence ID" value="CDZ94758.1"/>
    <property type="molecule type" value="Genomic_DNA"/>
</dbReference>
<dbReference type="PANTHER" id="PTHR10146:SF14">
    <property type="entry name" value="PYRIDOXAL PHOSPHATE HOMEOSTASIS PROTEIN"/>
    <property type="match status" value="1"/>
</dbReference>
<dbReference type="AlphaFoldDB" id="A0A078LQI2"/>
<evidence type="ECO:0000256" key="1">
    <source>
        <dbReference type="ARBA" id="ARBA00022898"/>
    </source>
</evidence>
<dbReference type="SUPFAM" id="SSF51419">
    <property type="entry name" value="PLP-binding barrel"/>
    <property type="match status" value="1"/>
</dbReference>
<sequence>MSTIANNIAKVAARIREAAQAVGRDPDTIGLMAVSKTQPAAAIREAHEAGLLDFGENYLQEALEKQAELADLPLVWHFIGPIQSNKTKPIAEHFDWVHSIDRLKIAQRLSNQRPAELPPLNVCLQVNVSHEPSKSGCAPEDAAELARAIAALPRLRLRGLMAIPEPTDDPVEQHAAFARVRQLQEQIGAQLDCLSMGMSQDLEAAIAEGATWVRIGTALFGARTYPAQSDTPPANDQRNNR</sequence>
<comment type="function">
    <text evidence="2">Pyridoxal 5'-phosphate (PLP)-binding protein, which is involved in PLP homeostasis.</text>
</comment>
<evidence type="ECO:0000256" key="4">
    <source>
        <dbReference type="RuleBase" id="RU004514"/>
    </source>
</evidence>